<dbReference type="Proteomes" id="UP000267137">
    <property type="component" value="Unassembled WGS sequence"/>
</dbReference>
<evidence type="ECO:0000259" key="2">
    <source>
        <dbReference type="Pfam" id="PF20446"/>
    </source>
</evidence>
<name>A0AAE8G221_STRIT</name>
<evidence type="ECO:0000313" key="4">
    <source>
        <dbReference type="EMBL" id="RSJ23069.1"/>
    </source>
</evidence>
<dbReference type="Pfam" id="PF20446">
    <property type="entry name" value="ABC_N"/>
    <property type="match status" value="1"/>
</dbReference>
<dbReference type="InterPro" id="IPR027417">
    <property type="entry name" value="P-loop_NTPase"/>
</dbReference>
<dbReference type="InterPro" id="IPR046834">
    <property type="entry name" value="ABC_ATPase_C"/>
</dbReference>
<dbReference type="AlphaFoldDB" id="A0AAE8G221"/>
<dbReference type="InterPro" id="IPR019195">
    <property type="entry name" value="ABC_ATPase_put"/>
</dbReference>
<dbReference type="Pfam" id="PF09818">
    <property type="entry name" value="ABC_ATPase"/>
    <property type="match status" value="1"/>
</dbReference>
<dbReference type="InterPro" id="IPR049069">
    <property type="entry name" value="MRB1590-like_C"/>
</dbReference>
<evidence type="ECO:0000259" key="3">
    <source>
        <dbReference type="Pfam" id="PF21117"/>
    </source>
</evidence>
<evidence type="ECO:0000313" key="5">
    <source>
        <dbReference type="Proteomes" id="UP000267137"/>
    </source>
</evidence>
<feature type="domain" description="ATPase of the ABC class N-terminal" evidence="2">
    <location>
        <begin position="5"/>
        <end position="165"/>
    </location>
</feature>
<evidence type="ECO:0000259" key="1">
    <source>
        <dbReference type="Pfam" id="PF09818"/>
    </source>
</evidence>
<accession>A0AAE8G221</accession>
<gene>
    <name evidence="4" type="ORF">D8827_05300</name>
</gene>
<dbReference type="EMBL" id="RJOO01000003">
    <property type="protein sequence ID" value="RSJ23069.1"/>
    <property type="molecule type" value="Genomic_DNA"/>
</dbReference>
<feature type="domain" description="MRB1590-like C-terminal" evidence="3">
    <location>
        <begin position="466"/>
        <end position="566"/>
    </location>
</feature>
<organism evidence="4 5">
    <name type="scientific">Streptococcus intermedius</name>
    <dbReference type="NCBI Taxonomy" id="1338"/>
    <lineage>
        <taxon>Bacteria</taxon>
        <taxon>Bacillati</taxon>
        <taxon>Bacillota</taxon>
        <taxon>Bacilli</taxon>
        <taxon>Lactobacillales</taxon>
        <taxon>Streptococcaceae</taxon>
        <taxon>Streptococcus</taxon>
        <taxon>Streptococcus anginosus group</taxon>
    </lineage>
</organism>
<proteinExistence type="predicted"/>
<feature type="domain" description="ATPase of the ABC class C-terminal" evidence="1">
    <location>
        <begin position="170"/>
        <end position="440"/>
    </location>
</feature>
<sequence>MKEYKKLQQLLLSIDGQSYSGYKRIKGFYQFPDYILAIDHVQVDPYAPPSKMRILIQREIVDIPIEYINQKYKRIAVSDFLTRNFCKQSQKFNHSVKGTGTSGLIMIDRCGQEMLERTAVLIKDNQIEVRFEVGLPAAGRRILGKAANRIFQDILPEIIKQALFYRHLNQTALRTQIDLILDQKYLREELPKRNLVAFIANGSILPRESGISDKPLIGAKPFQSPANLEIEFHLPSGKTVTGMGIKKGITLLVGGGFHGKSTVLQALERGVYNHIPNDGREFVLTVSDAVKIRAEDGRSIQKVDISPFINHLPGNKVTKQFSTMNASGSTSQAANVVEALEARASLLLIDEDTSATNFMIRDRRMQQLIVKEKEPITPFVDRVQSLYKDLGVSTILIIGGSGDYFEVADRVIMMDEYLPKDVTAKAKNIAAADSYNQEDSVEPFEILSRRVPLSSSFPLSGKEDRLRAKGRLHLLYGWETIDLSGLEQLVDDSQTNALAVMLAYFKNRFLNDHSSLSEAIEQLYQHIENFGLDAVSPYTGHPGNLALPRKQEFYAMINRYRGLKIK</sequence>
<dbReference type="PANTHER" id="PTHR38149:SF1">
    <property type="entry name" value="ATPASE"/>
    <property type="match status" value="1"/>
</dbReference>
<comment type="caution">
    <text evidence="4">The sequence shown here is derived from an EMBL/GenBank/DDBJ whole genome shotgun (WGS) entry which is preliminary data.</text>
</comment>
<reference evidence="4 5" key="1">
    <citation type="submission" date="2018-11" db="EMBL/GenBank/DDBJ databases">
        <title>Species Designations Belie Phenotypic and Genotypic Heterogeneity in Oral Streptococci.</title>
        <authorList>
            <person name="Velsko I."/>
        </authorList>
    </citation>
    <scope>NUCLEOTIDE SEQUENCE [LARGE SCALE GENOMIC DNA]</scope>
    <source>
        <strain evidence="4 5">KLC02</strain>
    </source>
</reference>
<dbReference type="SUPFAM" id="SSF52540">
    <property type="entry name" value="P-loop containing nucleoside triphosphate hydrolases"/>
    <property type="match status" value="1"/>
</dbReference>
<dbReference type="RefSeq" id="WP_125442404.1">
    <property type="nucleotide sequence ID" value="NZ_JALGPV010000003.1"/>
</dbReference>
<dbReference type="InterPro" id="IPR046833">
    <property type="entry name" value="ABC_N"/>
</dbReference>
<protein>
    <submittedName>
        <fullName evidence="4">ATPase of the ABC class</fullName>
    </submittedName>
</protein>
<dbReference type="PANTHER" id="PTHR38149">
    <property type="entry name" value="ATPASE"/>
    <property type="match status" value="1"/>
</dbReference>
<dbReference type="Pfam" id="PF21117">
    <property type="entry name" value="MRB1590_C"/>
    <property type="match status" value="1"/>
</dbReference>